<accession>X1UYP4</accession>
<evidence type="ECO:0000313" key="2">
    <source>
        <dbReference type="EMBL" id="GAJ22574.1"/>
    </source>
</evidence>
<feature type="non-terminal residue" evidence="2">
    <location>
        <position position="1"/>
    </location>
</feature>
<organism evidence="2">
    <name type="scientific">marine sediment metagenome</name>
    <dbReference type="NCBI Taxonomy" id="412755"/>
    <lineage>
        <taxon>unclassified sequences</taxon>
        <taxon>metagenomes</taxon>
        <taxon>ecological metagenomes</taxon>
    </lineage>
</organism>
<proteinExistence type="predicted"/>
<reference evidence="2" key="1">
    <citation type="journal article" date="2014" name="Front. Microbiol.">
        <title>High frequency of phylogenetically diverse reductive dehalogenase-homologous genes in deep subseafloor sedimentary metagenomes.</title>
        <authorList>
            <person name="Kawai M."/>
            <person name="Futagami T."/>
            <person name="Toyoda A."/>
            <person name="Takaki Y."/>
            <person name="Nishi S."/>
            <person name="Hori S."/>
            <person name="Arai W."/>
            <person name="Tsubouchi T."/>
            <person name="Morono Y."/>
            <person name="Uchiyama I."/>
            <person name="Ito T."/>
            <person name="Fujiyama A."/>
            <person name="Inagaki F."/>
            <person name="Takami H."/>
        </authorList>
    </citation>
    <scope>NUCLEOTIDE SEQUENCE</scope>
    <source>
        <strain evidence="2">Expedition CK06-06</strain>
    </source>
</reference>
<protein>
    <submittedName>
        <fullName evidence="2">Uncharacterized protein</fullName>
    </submittedName>
</protein>
<dbReference type="EMBL" id="BARW01035748">
    <property type="protein sequence ID" value="GAJ22574.1"/>
    <property type="molecule type" value="Genomic_DNA"/>
</dbReference>
<evidence type="ECO:0000256" key="1">
    <source>
        <dbReference type="SAM" id="MobiDB-lite"/>
    </source>
</evidence>
<sequence length="57" mass="6483">PGPLTVNNALEDKKRGSRVAPTTPKKGIKKGKVSLYRTLCLSKRLYFPYIKWGVFYP</sequence>
<feature type="region of interest" description="Disordered" evidence="1">
    <location>
        <begin position="1"/>
        <end position="25"/>
    </location>
</feature>
<name>X1UYP4_9ZZZZ</name>
<gene>
    <name evidence="2" type="ORF">S12H4_55682</name>
</gene>
<comment type="caution">
    <text evidence="2">The sequence shown here is derived from an EMBL/GenBank/DDBJ whole genome shotgun (WGS) entry which is preliminary data.</text>
</comment>
<dbReference type="AlphaFoldDB" id="X1UYP4"/>